<keyword evidence="2" id="KW-1185">Reference proteome</keyword>
<sequence length="88" mass="9820">MCAIKREAVNTKEAVALVARRMGCYAKDARELLLEHFPTVITEAVSQGKKVHLAGLGTFYPRRGRKGLRVAFRPARGLIRAVREKADK</sequence>
<evidence type="ECO:0000313" key="2">
    <source>
        <dbReference type="Proteomes" id="UP000009229"/>
    </source>
</evidence>
<gene>
    <name evidence="1" type="ordered locus">Desku_1613</name>
</gene>
<dbReference type="KEGG" id="dku:Desku_1613"/>
<dbReference type="InterPro" id="IPR010992">
    <property type="entry name" value="IHF-like_DNA-bd_dom_sf"/>
</dbReference>
<name>A0AAU8Q2Q0_DESK7</name>
<dbReference type="RefSeq" id="WP_013822708.1">
    <property type="nucleotide sequence ID" value="NC_015573.1"/>
</dbReference>
<dbReference type="InterPro" id="IPR000119">
    <property type="entry name" value="Hist_DNA-bd"/>
</dbReference>
<dbReference type="SUPFAM" id="SSF47729">
    <property type="entry name" value="IHF-like DNA-binding proteins"/>
    <property type="match status" value="1"/>
</dbReference>
<dbReference type="GO" id="GO:0030527">
    <property type="term" value="F:structural constituent of chromatin"/>
    <property type="evidence" value="ECO:0007669"/>
    <property type="project" value="InterPro"/>
</dbReference>
<dbReference type="GO" id="GO:0003677">
    <property type="term" value="F:DNA binding"/>
    <property type="evidence" value="ECO:0007669"/>
    <property type="project" value="InterPro"/>
</dbReference>
<dbReference type="EMBL" id="CP002770">
    <property type="protein sequence ID" value="AEG15193.1"/>
    <property type="molecule type" value="Genomic_DNA"/>
</dbReference>
<dbReference type="Pfam" id="PF00216">
    <property type="entry name" value="Bac_DNA_binding"/>
    <property type="match status" value="1"/>
</dbReference>
<organism evidence="1 2">
    <name type="scientific">Desulfofundulus kuznetsovii (strain DSM 6115 / VKM B-1805 / 17)</name>
    <name type="common">Desulfotomaculum kuznetsovii</name>
    <dbReference type="NCBI Taxonomy" id="760568"/>
    <lineage>
        <taxon>Bacteria</taxon>
        <taxon>Bacillati</taxon>
        <taxon>Bacillota</taxon>
        <taxon>Clostridia</taxon>
        <taxon>Eubacteriales</taxon>
        <taxon>Peptococcaceae</taxon>
        <taxon>Desulfofundulus</taxon>
    </lineage>
</organism>
<proteinExistence type="predicted"/>
<evidence type="ECO:0000313" key="1">
    <source>
        <dbReference type="EMBL" id="AEG15193.1"/>
    </source>
</evidence>
<reference evidence="2" key="1">
    <citation type="submission" date="2011-05" db="EMBL/GenBank/DDBJ databases">
        <title>Complete sequence of Desulfotomaculum kuznetsovii DSM 6115.</title>
        <authorList>
            <person name="Lucas S."/>
            <person name="Han J."/>
            <person name="Lapidus A."/>
            <person name="Cheng J.-F."/>
            <person name="Goodwin L."/>
            <person name="Pitluck S."/>
            <person name="Peters L."/>
            <person name="Mikhailova N."/>
            <person name="Lu M."/>
            <person name="Saunders E."/>
            <person name="Han C."/>
            <person name="Tapia R."/>
            <person name="Land M."/>
            <person name="Hauser L."/>
            <person name="Kyrpides N."/>
            <person name="Ivanova N."/>
            <person name="Pagani I."/>
            <person name="Nazina T."/>
            <person name="Ivanova A."/>
            <person name="Parshina S."/>
            <person name="Kuever J."/>
            <person name="Muyzer G."/>
            <person name="Plugge C."/>
            <person name="Stams A."/>
            <person name="Woyke T."/>
        </authorList>
    </citation>
    <scope>NUCLEOTIDE SEQUENCE [LARGE SCALE GENOMIC DNA]</scope>
    <source>
        <strain evidence="2">DSM 6115 / VKM B-1805 / 17</strain>
    </source>
</reference>
<protein>
    <recommendedName>
        <fullName evidence="3">Histone family protein DNA-binding protein</fullName>
    </recommendedName>
</protein>
<dbReference type="AlphaFoldDB" id="A0AAU8Q2Q0"/>
<accession>A0AAU8Q2Q0</accession>
<dbReference type="Gene3D" id="4.10.520.10">
    <property type="entry name" value="IHF-like DNA-binding proteins"/>
    <property type="match status" value="1"/>
</dbReference>
<dbReference type="Proteomes" id="UP000009229">
    <property type="component" value="Chromosome"/>
</dbReference>
<evidence type="ECO:0008006" key="3">
    <source>
        <dbReference type="Google" id="ProtNLM"/>
    </source>
</evidence>